<protein>
    <submittedName>
        <fullName evidence="2">Uncharacterized protein</fullName>
    </submittedName>
</protein>
<feature type="compositionally biased region" description="Basic and acidic residues" evidence="1">
    <location>
        <begin position="172"/>
        <end position="182"/>
    </location>
</feature>
<feature type="region of interest" description="Disordered" evidence="1">
    <location>
        <begin position="196"/>
        <end position="227"/>
    </location>
</feature>
<dbReference type="Proteomes" id="UP000722791">
    <property type="component" value="Unassembled WGS sequence"/>
</dbReference>
<feature type="compositionally biased region" description="Pro residues" evidence="1">
    <location>
        <begin position="211"/>
        <end position="220"/>
    </location>
</feature>
<evidence type="ECO:0000313" key="2">
    <source>
        <dbReference type="EMBL" id="GIM14670.1"/>
    </source>
</evidence>
<gene>
    <name evidence="2" type="ORF">Vretimale_17617</name>
</gene>
<feature type="compositionally biased region" description="Polar residues" evidence="1">
    <location>
        <begin position="160"/>
        <end position="169"/>
    </location>
</feature>
<evidence type="ECO:0000256" key="1">
    <source>
        <dbReference type="SAM" id="MobiDB-lite"/>
    </source>
</evidence>
<dbReference type="AlphaFoldDB" id="A0A8J4LYI0"/>
<reference evidence="2" key="1">
    <citation type="journal article" date="2021" name="Proc. Natl. Acad. Sci. U.S.A.">
        <title>Three genomes in the algal genus Volvox reveal the fate of a haploid sex-determining region after a transition to homothallism.</title>
        <authorList>
            <person name="Yamamoto K."/>
            <person name="Hamaji T."/>
            <person name="Kawai-Toyooka H."/>
            <person name="Matsuzaki R."/>
            <person name="Takahashi F."/>
            <person name="Nishimura Y."/>
            <person name="Kawachi M."/>
            <person name="Noguchi H."/>
            <person name="Minakuchi Y."/>
            <person name="Umen J.G."/>
            <person name="Toyoda A."/>
            <person name="Nozaki H."/>
        </authorList>
    </citation>
    <scope>NUCLEOTIDE SEQUENCE</scope>
    <source>
        <strain evidence="2">NIES-3785</strain>
    </source>
</reference>
<feature type="region of interest" description="Disordered" evidence="1">
    <location>
        <begin position="1"/>
        <end position="37"/>
    </location>
</feature>
<dbReference type="EMBL" id="BNCQ01000058">
    <property type="protein sequence ID" value="GIM14670.1"/>
    <property type="molecule type" value="Genomic_DNA"/>
</dbReference>
<name>A0A8J4LYI0_9CHLO</name>
<evidence type="ECO:0000313" key="3">
    <source>
        <dbReference type="Proteomes" id="UP000722791"/>
    </source>
</evidence>
<accession>A0A8J4LYI0</accession>
<feature type="compositionally biased region" description="Low complexity" evidence="1">
    <location>
        <begin position="71"/>
        <end position="85"/>
    </location>
</feature>
<feature type="region of interest" description="Disordered" evidence="1">
    <location>
        <begin position="56"/>
        <end position="88"/>
    </location>
</feature>
<feature type="compositionally biased region" description="Low complexity" evidence="1">
    <location>
        <begin position="144"/>
        <end position="154"/>
    </location>
</feature>
<comment type="caution">
    <text evidence="2">The sequence shown here is derived from an EMBL/GenBank/DDBJ whole genome shotgun (WGS) entry which is preliminary data.</text>
</comment>
<feature type="compositionally biased region" description="Acidic residues" evidence="1">
    <location>
        <begin position="134"/>
        <end position="143"/>
    </location>
</feature>
<proteinExistence type="predicted"/>
<feature type="region of interest" description="Disordered" evidence="1">
    <location>
        <begin position="108"/>
        <end position="184"/>
    </location>
</feature>
<organism evidence="2 3">
    <name type="scientific">Volvox reticuliferus</name>
    <dbReference type="NCBI Taxonomy" id="1737510"/>
    <lineage>
        <taxon>Eukaryota</taxon>
        <taxon>Viridiplantae</taxon>
        <taxon>Chlorophyta</taxon>
        <taxon>core chlorophytes</taxon>
        <taxon>Chlorophyceae</taxon>
        <taxon>CS clade</taxon>
        <taxon>Chlamydomonadales</taxon>
        <taxon>Volvocaceae</taxon>
        <taxon>Volvox</taxon>
    </lineage>
</organism>
<sequence length="264" mass="28362">MLAVAAGASTKPSTAAVPDEHVPENRTAPCPEEAAPVDKATTDLVFACWQAMERYAPLPQPPQIDDEDDPSNSQQRQQQNHHQQQLVNEHRLLQELLYGALNCRSDTEAAGACPASCPDESADNSEEHPSAEDGEKEEGEEGGVEPSAEEAGPALGKSAGVSSQPSTSRGMRPSEHRQAERLWKRRRHLMTEEIEGLLPSLPLTESAVSSPPRPPPPLPSLPSDDLQSHLDSVAASLIKRHCTVPVSDPLVTAYGSVCRDAVQL</sequence>